<dbReference type="RefSeq" id="WP_109940632.1">
    <property type="nucleotide sequence ID" value="NZ_CP176366.1"/>
</dbReference>
<dbReference type="Pfam" id="PF00230">
    <property type="entry name" value="MIP"/>
    <property type="match status" value="1"/>
</dbReference>
<proteinExistence type="predicted"/>
<keyword evidence="3 6" id="KW-0812">Transmembrane</keyword>
<keyword evidence="4 6" id="KW-1133">Transmembrane helix</keyword>
<feature type="transmembrane region" description="Helical" evidence="6">
    <location>
        <begin position="100"/>
        <end position="123"/>
    </location>
</feature>
<comment type="subcellular location">
    <subcellularLocation>
        <location evidence="1">Membrane</location>
        <topology evidence="1">Multi-pass membrane protein</topology>
    </subcellularLocation>
</comment>
<feature type="transmembrane region" description="Helical" evidence="6">
    <location>
        <begin position="12"/>
        <end position="35"/>
    </location>
</feature>
<dbReference type="PROSITE" id="PS00221">
    <property type="entry name" value="MIP"/>
    <property type="match status" value="1"/>
</dbReference>
<dbReference type="InterPro" id="IPR000425">
    <property type="entry name" value="MIP"/>
</dbReference>
<dbReference type="PANTHER" id="PTHR45724:SF13">
    <property type="entry name" value="AQUAPORIN NIP1-1-RELATED"/>
    <property type="match status" value="1"/>
</dbReference>
<feature type="transmembrane region" description="Helical" evidence="6">
    <location>
        <begin position="143"/>
        <end position="166"/>
    </location>
</feature>
<evidence type="ECO:0000313" key="8">
    <source>
        <dbReference type="Proteomes" id="UP000245934"/>
    </source>
</evidence>
<evidence type="ECO:0000256" key="6">
    <source>
        <dbReference type="SAM" id="Phobius"/>
    </source>
</evidence>
<evidence type="ECO:0000313" key="7">
    <source>
        <dbReference type="EMBL" id="PWR74868.1"/>
    </source>
</evidence>
<evidence type="ECO:0000256" key="5">
    <source>
        <dbReference type="ARBA" id="ARBA00023136"/>
    </source>
</evidence>
<accession>A0A2V2NEM6</accession>
<evidence type="ECO:0000256" key="2">
    <source>
        <dbReference type="ARBA" id="ARBA00022448"/>
    </source>
</evidence>
<dbReference type="PRINTS" id="PR00783">
    <property type="entry name" value="MINTRINSICP"/>
</dbReference>
<comment type="caution">
    <text evidence="7">The sequence shown here is derived from an EMBL/GenBank/DDBJ whole genome shotgun (WGS) entry which is preliminary data.</text>
</comment>
<keyword evidence="8" id="KW-1185">Reference proteome</keyword>
<dbReference type="Proteomes" id="UP000245934">
    <property type="component" value="Unassembled WGS sequence"/>
</dbReference>
<dbReference type="OrthoDB" id="36050at2157"/>
<gene>
    <name evidence="7" type="ORF">DLD82_08210</name>
</gene>
<evidence type="ECO:0000256" key="4">
    <source>
        <dbReference type="ARBA" id="ARBA00022989"/>
    </source>
</evidence>
<dbReference type="GO" id="GO:0015267">
    <property type="term" value="F:channel activity"/>
    <property type="evidence" value="ECO:0007669"/>
    <property type="project" value="InterPro"/>
</dbReference>
<dbReference type="GeneID" id="97610514"/>
<dbReference type="InterPro" id="IPR022357">
    <property type="entry name" value="MIP_CS"/>
</dbReference>
<evidence type="ECO:0000256" key="3">
    <source>
        <dbReference type="ARBA" id="ARBA00022692"/>
    </source>
</evidence>
<sequence length="247" mass="25180">MVTLVKRAVAECIGTLFLVYFGAGAAVITLMIASGEKTSTPFNVGIGALGGLGDWIAIGLAFGITIAAVIYGLGRVSGAHINPAVSIALWATKRFPTGDMVYYVFAQIIGASLGSLLFAASVGMDAVTIGGLGATTPFPGISYLQAIGVEFIGTFLLMTAIMGAAVDRNATPGFAGIVIGLTVAGIITTLGNISGASLNPARTFGPYLGDLLLGGSNLWGFFPIYVIGPVLGAVCAALFYDWVSKEE</sequence>
<dbReference type="InterPro" id="IPR023271">
    <property type="entry name" value="Aquaporin-like"/>
</dbReference>
<dbReference type="EMBL" id="QGMZ01000015">
    <property type="protein sequence ID" value="PWR74868.1"/>
    <property type="molecule type" value="Genomic_DNA"/>
</dbReference>
<dbReference type="SUPFAM" id="SSF81338">
    <property type="entry name" value="Aquaporin-like"/>
    <property type="match status" value="1"/>
</dbReference>
<name>A0A2V2NEM6_9EURY</name>
<dbReference type="NCBIfam" id="TIGR00861">
    <property type="entry name" value="MIP"/>
    <property type="match status" value="1"/>
</dbReference>
<keyword evidence="2" id="KW-0813">Transport</keyword>
<dbReference type="AlphaFoldDB" id="A0A2V2NEM6"/>
<dbReference type="InterPro" id="IPR034294">
    <property type="entry name" value="Aquaporin_transptr"/>
</dbReference>
<dbReference type="GO" id="GO:0016020">
    <property type="term" value="C:membrane"/>
    <property type="evidence" value="ECO:0007669"/>
    <property type="project" value="UniProtKB-SubCell"/>
</dbReference>
<feature type="transmembrane region" description="Helical" evidence="6">
    <location>
        <begin position="55"/>
        <end position="73"/>
    </location>
</feature>
<evidence type="ECO:0000256" key="1">
    <source>
        <dbReference type="ARBA" id="ARBA00004141"/>
    </source>
</evidence>
<protein>
    <submittedName>
        <fullName evidence="7">Aquaporin</fullName>
    </submittedName>
</protein>
<dbReference type="Gene3D" id="1.20.1080.10">
    <property type="entry name" value="Glycerol uptake facilitator protein"/>
    <property type="match status" value="1"/>
</dbReference>
<keyword evidence="5 6" id="KW-0472">Membrane</keyword>
<organism evidence="7 8">
    <name type="scientific">Methanospirillum stamsii</name>
    <dbReference type="NCBI Taxonomy" id="1277351"/>
    <lineage>
        <taxon>Archaea</taxon>
        <taxon>Methanobacteriati</taxon>
        <taxon>Methanobacteriota</taxon>
        <taxon>Stenosarchaea group</taxon>
        <taxon>Methanomicrobia</taxon>
        <taxon>Methanomicrobiales</taxon>
        <taxon>Methanospirillaceae</taxon>
        <taxon>Methanospirillum</taxon>
    </lineage>
</organism>
<reference evidence="7 8" key="1">
    <citation type="submission" date="2018-05" db="EMBL/GenBank/DDBJ databases">
        <title>Draft genome of Methanospirillum stamsii Pt1.</title>
        <authorList>
            <person name="Dueholm M.S."/>
            <person name="Nielsen P.H."/>
            <person name="Bakmann L.F."/>
            <person name="Otzen D.E."/>
        </authorList>
    </citation>
    <scope>NUCLEOTIDE SEQUENCE [LARGE SCALE GENOMIC DNA]</scope>
    <source>
        <strain evidence="7 8">Pt1</strain>
    </source>
</reference>
<feature type="transmembrane region" description="Helical" evidence="6">
    <location>
        <begin position="173"/>
        <end position="198"/>
    </location>
</feature>
<dbReference type="PANTHER" id="PTHR45724">
    <property type="entry name" value="AQUAPORIN NIP2-1"/>
    <property type="match status" value="1"/>
</dbReference>
<feature type="transmembrane region" description="Helical" evidence="6">
    <location>
        <begin position="218"/>
        <end position="240"/>
    </location>
</feature>